<dbReference type="PANTHER" id="PTHR33514">
    <property type="entry name" value="PROTEIN ABCI12, CHLOROPLASTIC"/>
    <property type="match status" value="1"/>
</dbReference>
<protein>
    <submittedName>
        <fullName evidence="5">ABC transporter-like protein</fullName>
    </submittedName>
</protein>
<evidence type="ECO:0000256" key="2">
    <source>
        <dbReference type="ARBA" id="ARBA00022692"/>
    </source>
</evidence>
<proteinExistence type="predicted"/>
<reference evidence="6" key="1">
    <citation type="submission" date="2016-02" db="EMBL/GenBank/DDBJ databases">
        <authorList>
            <person name="Wibberg D."/>
        </authorList>
    </citation>
    <scope>NUCLEOTIDE SEQUENCE [LARGE SCALE GENOMIC DNA]</scope>
</reference>
<sequence length="220" mass="23533">MVAGFVGISMIVARIPVGAAPRLPRWFWYGLMIGVVLTAQSHAAPFVTVGGVRLSVGGMLDWLRLTSVSMTMFAAAALLGWTTPLSELAPALSRLLAPLRRLRLPVDEWVATVALAIRCLPLLVDEIRTLLAVRRLRVGRRPGHRRMVGRLAALPLQARSTTELLCTAIVTCLRRAAEMTEAIVARGGFGAVAHQPAHPRRADAAALAALVGLAVATFLV</sequence>
<evidence type="ECO:0000256" key="4">
    <source>
        <dbReference type="ARBA" id="ARBA00023136"/>
    </source>
</evidence>
<dbReference type="CDD" id="cd16914">
    <property type="entry name" value="EcfT"/>
    <property type="match status" value="1"/>
</dbReference>
<keyword evidence="3" id="KW-1133">Transmembrane helix</keyword>
<keyword evidence="4" id="KW-0472">Membrane</keyword>
<evidence type="ECO:0000313" key="6">
    <source>
        <dbReference type="Proteomes" id="UP000199013"/>
    </source>
</evidence>
<organism evidence="5 6">
    <name type="scientific">Candidatus Protofrankia californiensis</name>
    <dbReference type="NCBI Taxonomy" id="1839754"/>
    <lineage>
        <taxon>Bacteria</taxon>
        <taxon>Bacillati</taxon>
        <taxon>Actinomycetota</taxon>
        <taxon>Actinomycetes</taxon>
        <taxon>Frankiales</taxon>
        <taxon>Frankiaceae</taxon>
        <taxon>Protofrankia</taxon>
    </lineage>
</organism>
<dbReference type="AlphaFoldDB" id="A0A1C3P6V0"/>
<comment type="subcellular location">
    <subcellularLocation>
        <location evidence="1">Membrane</location>
        <topology evidence="1">Multi-pass membrane protein</topology>
    </subcellularLocation>
</comment>
<dbReference type="Proteomes" id="UP000199013">
    <property type="component" value="Unassembled WGS sequence"/>
</dbReference>
<keyword evidence="2" id="KW-0812">Transmembrane</keyword>
<dbReference type="GO" id="GO:0005886">
    <property type="term" value="C:plasma membrane"/>
    <property type="evidence" value="ECO:0007669"/>
    <property type="project" value="UniProtKB-ARBA"/>
</dbReference>
<evidence type="ECO:0000256" key="3">
    <source>
        <dbReference type="ARBA" id="ARBA00022989"/>
    </source>
</evidence>
<evidence type="ECO:0000313" key="5">
    <source>
        <dbReference type="EMBL" id="SBW25565.1"/>
    </source>
</evidence>
<name>A0A1C3P6V0_9ACTN</name>
<dbReference type="InterPro" id="IPR003339">
    <property type="entry name" value="ABC/ECF_trnsptr_transmembrane"/>
</dbReference>
<dbReference type="EMBL" id="FLUV01001921">
    <property type="protein sequence ID" value="SBW25565.1"/>
    <property type="molecule type" value="Genomic_DNA"/>
</dbReference>
<dbReference type="Pfam" id="PF02361">
    <property type="entry name" value="CbiQ"/>
    <property type="match status" value="1"/>
</dbReference>
<evidence type="ECO:0000256" key="1">
    <source>
        <dbReference type="ARBA" id="ARBA00004141"/>
    </source>
</evidence>
<gene>
    <name evidence="5" type="ORF">FDG2_4596</name>
</gene>
<keyword evidence="6" id="KW-1185">Reference proteome</keyword>
<accession>A0A1C3P6V0</accession>
<dbReference type="PANTHER" id="PTHR33514:SF13">
    <property type="entry name" value="PROTEIN ABCI12, CHLOROPLASTIC"/>
    <property type="match status" value="1"/>
</dbReference>